<feature type="region of interest" description="Disordered" evidence="1">
    <location>
        <begin position="623"/>
        <end position="780"/>
    </location>
</feature>
<sequence>MDHKEKLVDKDLSLVVVLPDGVEKMTTVHGSKPLMDLLVTLCARYHLNPSSYTLELITAGRHNVKLKPSALIGTLHAEKILLKPKGDDKNKKTGPQKPEATVRMVINYKKTQKAILRVNPQIPLTELLPAICEKCEFAEETTILLRDVQSLAPLDLSCSLNDYAIREVYARDTRGHVDSPACPASPTHAVAVTHGKDKNQKEKENKGLFSKFRKSKKTSEQATTVSAPASPVLVSKPRPLSMALPGSSSPPPLMSPTSPVGDAPKKRRAPQPPIVVSQSCHADLGTRQRFYSEPTTTSGDCEVSGLSCGSSAESSLKRTKRKAPQPPTSPSGAAPETVPPQENVQDSVGAKTLEEIMEETSATASEIQREDASVSSMSDKGCGVDPSRDLSSDGNRSQSTTSDSAIQTVEKTPAGPDSSQLAASVSCQVESELEAPASQREKVDSGNVTSELQNCRSEDEVCRAASVWEHIIAAEEESHVLSTSHPAGEDAQVQTDFPPLPEPPRQQQERTDQAPPSAKEPGFESSDGDKQDIATSAGEPLRSDLRCARAPETCRTPTPPVSPKAAPDAASHPELKPKPSNELTRDYIPKVGMTTYTVVPPKSNEKLRYFEVALTLETAPVAAEDVSERSNAPRDRILSSTTTPTTTTSALNTVNGCLAEATHASSPSSSPKADDALRSSQAGSPGEVKATKIPPATKPKPGSFRLSKHKKTPGYYVTSAAEKSPGASSSPGHMGDQVDRALLLPPPPPPPPVQGDTEATAIQATRVTRQSSLPAKEPSFGLSLEKLKSFAAPRPYSPSTPSRFAQAVSSAVKRSHSLSLRPKPDSSPPVTPSCPAANRYSVIERNAGKEFKVDEVMNEKGVEGQLTSPSELLRTDGMTESPIAVPYDKI</sequence>
<evidence type="ECO:0000259" key="2">
    <source>
        <dbReference type="Pfam" id="PF09469"/>
    </source>
</evidence>
<feature type="compositionally biased region" description="Polar residues" evidence="1">
    <location>
        <begin position="797"/>
        <end position="809"/>
    </location>
</feature>
<dbReference type="Pfam" id="PF09469">
    <property type="entry name" value="Cobl"/>
    <property type="match status" value="1"/>
</dbReference>
<feature type="compositionally biased region" description="Polar residues" evidence="1">
    <location>
        <begin position="446"/>
        <end position="455"/>
    </location>
</feature>
<feature type="region of interest" description="Disordered" evidence="1">
    <location>
        <begin position="179"/>
        <end position="459"/>
    </location>
</feature>
<dbReference type="GO" id="GO:0003785">
    <property type="term" value="F:actin monomer binding"/>
    <property type="evidence" value="ECO:0007669"/>
    <property type="project" value="InterPro"/>
</dbReference>
<feature type="compositionally biased region" description="Basic and acidic residues" evidence="1">
    <location>
        <begin position="571"/>
        <end position="586"/>
    </location>
</feature>
<dbReference type="Gene3D" id="3.10.20.90">
    <property type="entry name" value="Phosphatidylinositol 3-kinase Catalytic Subunit, Chain A, domain 1"/>
    <property type="match status" value="1"/>
</dbReference>
<feature type="compositionally biased region" description="Low complexity" evidence="1">
    <location>
        <begin position="691"/>
        <end position="701"/>
    </location>
</feature>
<proteinExistence type="predicted"/>
<protein>
    <submittedName>
        <fullName evidence="3">Cordon-bleu WH2 repeat protein like 1</fullName>
    </submittedName>
</protein>
<dbReference type="PANTHER" id="PTHR21557:SF2">
    <property type="entry name" value="CORDON-BLEU PROTEIN-LIKE 1"/>
    <property type="match status" value="1"/>
</dbReference>
<feature type="compositionally biased region" description="Pro residues" evidence="1">
    <location>
        <begin position="744"/>
        <end position="753"/>
    </location>
</feature>
<feature type="domain" description="Cordon-bleu ubiquitin-like" evidence="2">
    <location>
        <begin position="91"/>
        <end position="175"/>
    </location>
</feature>
<dbReference type="Ensembl" id="ENSHCOT00000020081.1">
    <property type="protein sequence ID" value="ENSHCOP00000012913.1"/>
    <property type="gene ID" value="ENSHCOG00000015973.1"/>
</dbReference>
<evidence type="ECO:0000256" key="1">
    <source>
        <dbReference type="SAM" id="MobiDB-lite"/>
    </source>
</evidence>
<feature type="compositionally biased region" description="Basic and acidic residues" evidence="1">
    <location>
        <begin position="194"/>
        <end position="206"/>
    </location>
</feature>
<accession>A0A3Q2Y790</accession>
<feature type="region of interest" description="Disordered" evidence="1">
    <location>
        <begin position="792"/>
        <end position="836"/>
    </location>
</feature>
<feature type="compositionally biased region" description="Polar residues" evidence="1">
    <location>
        <begin position="417"/>
        <end position="429"/>
    </location>
</feature>
<keyword evidence="4" id="KW-1185">Reference proteome</keyword>
<feature type="compositionally biased region" description="Polar residues" evidence="1">
    <location>
        <begin position="392"/>
        <end position="410"/>
    </location>
</feature>
<dbReference type="OMA" id="ETTENRC"/>
<dbReference type="STRING" id="109280.ENSHCOP00000012913"/>
<dbReference type="InterPro" id="IPR039895">
    <property type="entry name" value="COBL-like"/>
</dbReference>
<dbReference type="AlphaFoldDB" id="A0A3Q2Y790"/>
<feature type="region of interest" description="Disordered" evidence="1">
    <location>
        <begin position="478"/>
        <end position="586"/>
    </location>
</feature>
<dbReference type="RefSeq" id="XP_019723765.1">
    <property type="nucleotide sequence ID" value="XM_019868206.1"/>
</dbReference>
<organism evidence="3 4">
    <name type="scientific">Hippocampus comes</name>
    <name type="common">Tiger tail seahorse</name>
    <dbReference type="NCBI Taxonomy" id="109280"/>
    <lineage>
        <taxon>Eukaryota</taxon>
        <taxon>Metazoa</taxon>
        <taxon>Chordata</taxon>
        <taxon>Craniata</taxon>
        <taxon>Vertebrata</taxon>
        <taxon>Euteleostomi</taxon>
        <taxon>Actinopterygii</taxon>
        <taxon>Neopterygii</taxon>
        <taxon>Teleostei</taxon>
        <taxon>Neoteleostei</taxon>
        <taxon>Acanthomorphata</taxon>
        <taxon>Syngnathiaria</taxon>
        <taxon>Syngnathiformes</taxon>
        <taxon>Syngnathoidei</taxon>
        <taxon>Syngnathidae</taxon>
        <taxon>Hippocampus</taxon>
    </lineage>
</organism>
<dbReference type="Proteomes" id="UP000264820">
    <property type="component" value="Unplaced"/>
</dbReference>
<reference evidence="3" key="1">
    <citation type="submission" date="2025-08" db="UniProtKB">
        <authorList>
            <consortium name="Ensembl"/>
        </authorList>
    </citation>
    <scope>IDENTIFICATION</scope>
</reference>
<reference evidence="3" key="2">
    <citation type="submission" date="2025-09" db="UniProtKB">
        <authorList>
            <consortium name="Ensembl"/>
        </authorList>
    </citation>
    <scope>IDENTIFICATION</scope>
</reference>
<feature type="compositionally biased region" description="Low complexity" evidence="1">
    <location>
        <begin position="304"/>
        <end position="314"/>
    </location>
</feature>
<dbReference type="GeneID" id="109514814"/>
<feature type="compositionally biased region" description="Basic and acidic residues" evidence="1">
    <location>
        <begin position="626"/>
        <end position="637"/>
    </location>
</feature>
<evidence type="ECO:0000313" key="4">
    <source>
        <dbReference type="Proteomes" id="UP000264820"/>
    </source>
</evidence>
<evidence type="ECO:0000313" key="3">
    <source>
        <dbReference type="Ensembl" id="ENSHCOP00000012913.1"/>
    </source>
</evidence>
<dbReference type="GeneTree" id="ENSGT00530000063608"/>
<feature type="compositionally biased region" description="Low complexity" evidence="1">
    <location>
        <begin position="639"/>
        <end position="649"/>
    </location>
</feature>
<feature type="compositionally biased region" description="Polar residues" evidence="1">
    <location>
        <begin position="760"/>
        <end position="773"/>
    </location>
</feature>
<dbReference type="PANTHER" id="PTHR21557">
    <property type="entry name" value="CORDON-BLEU"/>
    <property type="match status" value="1"/>
</dbReference>
<name>A0A3Q2Y790_HIPCM</name>
<dbReference type="InterPro" id="IPR019025">
    <property type="entry name" value="Cordon-bleu_ubiquitin_domain"/>
</dbReference>
<dbReference type="OrthoDB" id="8882621at2759"/>